<dbReference type="PANTHER" id="PTHR45947">
    <property type="entry name" value="SULFOQUINOVOSYL TRANSFERASE SQD2"/>
    <property type="match status" value="1"/>
</dbReference>
<accession>A0A7G5IMX1</accession>
<gene>
    <name evidence="2" type="ORF">H3309_14625</name>
</gene>
<keyword evidence="3" id="KW-1185">Reference proteome</keyword>
<evidence type="ECO:0000313" key="2">
    <source>
        <dbReference type="EMBL" id="QMW24713.1"/>
    </source>
</evidence>
<reference evidence="2 3" key="1">
    <citation type="submission" date="2020-07" db="EMBL/GenBank/DDBJ databases">
        <title>Complete genome sequence for Sandaracinobacter sp. M6.</title>
        <authorList>
            <person name="Tang Y."/>
            <person name="Liu Q."/>
            <person name="Guo Z."/>
            <person name="Lei P."/>
            <person name="Huang B."/>
        </authorList>
    </citation>
    <scope>NUCLEOTIDE SEQUENCE [LARGE SCALE GENOMIC DNA]</scope>
    <source>
        <strain evidence="2 3">M6</strain>
    </source>
</reference>
<dbReference type="SUPFAM" id="SSF53756">
    <property type="entry name" value="UDP-Glycosyltransferase/glycogen phosphorylase"/>
    <property type="match status" value="1"/>
</dbReference>
<dbReference type="AlphaFoldDB" id="A0A7G5IMX1"/>
<dbReference type="InterPro" id="IPR050194">
    <property type="entry name" value="Glycosyltransferase_grp1"/>
</dbReference>
<dbReference type="Gene3D" id="3.40.50.2000">
    <property type="entry name" value="Glycogen Phosphorylase B"/>
    <property type="match status" value="2"/>
</dbReference>
<dbReference type="KEGG" id="sand:H3309_14625"/>
<keyword evidence="2" id="KW-0808">Transferase</keyword>
<feature type="domain" description="Glycosyltransferase subfamily 4-like N-terminal" evidence="1">
    <location>
        <begin position="15"/>
        <end position="185"/>
    </location>
</feature>
<dbReference type="EMBL" id="CP059851">
    <property type="protein sequence ID" value="QMW24713.1"/>
    <property type="molecule type" value="Genomic_DNA"/>
</dbReference>
<dbReference type="Pfam" id="PF13692">
    <property type="entry name" value="Glyco_trans_1_4"/>
    <property type="match status" value="1"/>
</dbReference>
<dbReference type="PANTHER" id="PTHR45947:SF3">
    <property type="entry name" value="SULFOQUINOVOSYL TRANSFERASE SQD2"/>
    <property type="match status" value="1"/>
</dbReference>
<dbReference type="Proteomes" id="UP000515292">
    <property type="component" value="Chromosome"/>
</dbReference>
<name>A0A7G5IMX1_9SPHN</name>
<evidence type="ECO:0000259" key="1">
    <source>
        <dbReference type="Pfam" id="PF13439"/>
    </source>
</evidence>
<dbReference type="Pfam" id="PF13439">
    <property type="entry name" value="Glyco_transf_4"/>
    <property type="match status" value="1"/>
</dbReference>
<organism evidence="2 3">
    <name type="scientific">Sandaracinobacteroides saxicola</name>
    <dbReference type="NCBI Taxonomy" id="2759707"/>
    <lineage>
        <taxon>Bacteria</taxon>
        <taxon>Pseudomonadati</taxon>
        <taxon>Pseudomonadota</taxon>
        <taxon>Alphaproteobacteria</taxon>
        <taxon>Sphingomonadales</taxon>
        <taxon>Sphingosinicellaceae</taxon>
        <taxon>Sandaracinobacteroides</taxon>
    </lineage>
</organism>
<dbReference type="InterPro" id="IPR028098">
    <property type="entry name" value="Glyco_trans_4-like_N"/>
</dbReference>
<evidence type="ECO:0000313" key="3">
    <source>
        <dbReference type="Proteomes" id="UP000515292"/>
    </source>
</evidence>
<proteinExistence type="predicted"/>
<dbReference type="GO" id="GO:0016757">
    <property type="term" value="F:glycosyltransferase activity"/>
    <property type="evidence" value="ECO:0007669"/>
    <property type="project" value="InterPro"/>
</dbReference>
<sequence length="396" mass="42561">MKIVDVAEFYAPLGGGVKTYVDQKIALAASHGHAVTVIAPGPENRTEEREGGKVIWVKAPVLPLDKRYHVFWNAEDVHRVLDAEQPDVLEASSPWRGAWIAAGWRGDAKRVLFMHADPVASYPHQWLGGALRRDQIDRLFGWFWNYLRRLASRFDEVVVGGDWLAQRLAGQGVAQPRVATFGIDTRLFSPRKRSPALRAEWLAKTGLGPDAALLLGIGRHHPEKRWPMVIEAANAAQASRPVGLLLVGDGLSRTAVDRAAANAAHVHVAGQIGDRALIARLLASADALIHGCSSETFGLVAAEALASGTPLIVPSVGGCSALAHPDWSETYEPGSRAGATAAINRLLARNPDALRHAAIAAGRTRVAPAGRHFDALFDMYGELVGGYGWKKGMIAA</sequence>
<protein>
    <submittedName>
        <fullName evidence="2">Glycosyltransferase</fullName>
    </submittedName>
</protein>